<dbReference type="GO" id="GO:0000930">
    <property type="term" value="C:gamma-tubulin complex"/>
    <property type="evidence" value="ECO:0007669"/>
    <property type="project" value="TreeGrafter"/>
</dbReference>
<dbReference type="PANTHER" id="PTHR19302">
    <property type="entry name" value="GAMMA TUBULIN COMPLEX PROTEIN"/>
    <property type="match status" value="1"/>
</dbReference>
<dbReference type="Proteomes" id="UP001166286">
    <property type="component" value="Unassembled WGS sequence"/>
</dbReference>
<evidence type="ECO:0000313" key="10">
    <source>
        <dbReference type="EMBL" id="KAK0512435.1"/>
    </source>
</evidence>
<dbReference type="InterPro" id="IPR007259">
    <property type="entry name" value="GCP"/>
</dbReference>
<dbReference type="InterPro" id="IPR040457">
    <property type="entry name" value="GCP_C"/>
</dbReference>
<dbReference type="Gene3D" id="1.20.120.1900">
    <property type="entry name" value="Gamma-tubulin complex, C-terminal domain"/>
    <property type="match status" value="1"/>
</dbReference>
<comment type="similarity">
    <text evidence="2 6">Belongs to the TUBGCP family.</text>
</comment>
<organism evidence="10 11">
    <name type="scientific">Cladonia borealis</name>
    <dbReference type="NCBI Taxonomy" id="184061"/>
    <lineage>
        <taxon>Eukaryota</taxon>
        <taxon>Fungi</taxon>
        <taxon>Dikarya</taxon>
        <taxon>Ascomycota</taxon>
        <taxon>Pezizomycotina</taxon>
        <taxon>Lecanoromycetes</taxon>
        <taxon>OSLEUM clade</taxon>
        <taxon>Lecanoromycetidae</taxon>
        <taxon>Lecanorales</taxon>
        <taxon>Lecanorineae</taxon>
        <taxon>Cladoniaceae</taxon>
        <taxon>Cladonia</taxon>
    </lineage>
</organism>
<feature type="domain" description="Gamma tubulin complex component protein N-terminal" evidence="9">
    <location>
        <begin position="2"/>
        <end position="280"/>
    </location>
</feature>
<keyword evidence="11" id="KW-1185">Reference proteome</keyword>
<dbReference type="AlphaFoldDB" id="A0AA39R291"/>
<dbReference type="Pfam" id="PF17681">
    <property type="entry name" value="GCP_N_terminal"/>
    <property type="match status" value="1"/>
</dbReference>
<keyword evidence="3 6" id="KW-0963">Cytoplasm</keyword>
<dbReference type="InterPro" id="IPR042241">
    <property type="entry name" value="GCP_C_sf"/>
</dbReference>
<evidence type="ECO:0000256" key="1">
    <source>
        <dbReference type="ARBA" id="ARBA00004267"/>
    </source>
</evidence>
<dbReference type="GO" id="GO:0051321">
    <property type="term" value="P:meiotic cell cycle"/>
    <property type="evidence" value="ECO:0007669"/>
    <property type="project" value="TreeGrafter"/>
</dbReference>
<accession>A0AA39R291</accession>
<keyword evidence="5 6" id="KW-0206">Cytoskeleton</keyword>
<dbReference type="GO" id="GO:0000278">
    <property type="term" value="P:mitotic cell cycle"/>
    <property type="evidence" value="ECO:0007669"/>
    <property type="project" value="TreeGrafter"/>
</dbReference>
<comment type="subcellular location">
    <subcellularLocation>
        <location evidence="1 6">Cytoplasm</location>
        <location evidence="1 6">Cytoskeleton</location>
        <location evidence="1 6">Microtubule organizing center</location>
    </subcellularLocation>
</comment>
<dbReference type="GO" id="GO:0051225">
    <property type="term" value="P:spindle assembly"/>
    <property type="evidence" value="ECO:0007669"/>
    <property type="project" value="TreeGrafter"/>
</dbReference>
<evidence type="ECO:0000256" key="5">
    <source>
        <dbReference type="ARBA" id="ARBA00023212"/>
    </source>
</evidence>
<evidence type="ECO:0000256" key="4">
    <source>
        <dbReference type="ARBA" id="ARBA00022701"/>
    </source>
</evidence>
<dbReference type="GO" id="GO:0005874">
    <property type="term" value="C:microtubule"/>
    <property type="evidence" value="ECO:0007669"/>
    <property type="project" value="UniProtKB-KW"/>
</dbReference>
<feature type="domain" description="Gamma tubulin complex component C-terminal" evidence="8">
    <location>
        <begin position="332"/>
        <end position="716"/>
    </location>
</feature>
<dbReference type="GO" id="GO:0043015">
    <property type="term" value="F:gamma-tubulin binding"/>
    <property type="evidence" value="ECO:0007669"/>
    <property type="project" value="InterPro"/>
</dbReference>
<evidence type="ECO:0000256" key="7">
    <source>
        <dbReference type="SAM" id="MobiDB-lite"/>
    </source>
</evidence>
<feature type="region of interest" description="Disordered" evidence="7">
    <location>
        <begin position="599"/>
        <end position="628"/>
    </location>
</feature>
<feature type="compositionally biased region" description="Low complexity" evidence="7">
    <location>
        <begin position="599"/>
        <end position="623"/>
    </location>
</feature>
<comment type="caution">
    <text evidence="10">The sequence shown here is derived from an EMBL/GenBank/DDBJ whole genome shotgun (WGS) entry which is preliminary data.</text>
</comment>
<dbReference type="GO" id="GO:0007020">
    <property type="term" value="P:microtubule nucleation"/>
    <property type="evidence" value="ECO:0007669"/>
    <property type="project" value="InterPro"/>
</dbReference>
<dbReference type="InterPro" id="IPR041470">
    <property type="entry name" value="GCP_N"/>
</dbReference>
<evidence type="ECO:0000256" key="3">
    <source>
        <dbReference type="ARBA" id="ARBA00022490"/>
    </source>
</evidence>
<sequence length="780" mass="85523">MIHELLLGISGHPSPLLSSSTSELEDSTGLQSILSPAERALLKSLAQGLGERNRNIRTNASAISSSHPSTICRAVSTAIVSTHLAAFQHKILEVEKNILEQDARIVGAYNIVPLSAVAEAFDGWTRKLEWLWDLVQFIQAQGSSRTAQARPSTRDFCTAAELLKHLEESIHTGYPDIERISLNLLKVAETAWLKQTSTWVLYGRHPASGAADFFIKHLEIVHNGQSPASYQYDIEDELVPHYVTKATAQSILSIGKALNYIRDRKNTFTDTASRAIAPDLALLPSHLSHLSSHLSALESPLTASSFSAAIGAIRLSLSQNALQKLLPIASIMQMLHLLKDFFLMDNGEFAIALITAADERLPSRNKADVSRHNLTNDLASMTIKEGEVSAVLARAWNALDMLQSLDPTCDEVVDEYLDRARSLIRLSIKSLDVNSTPSRGLTDKSPVASFDDLLLPSSTVLSLRVHPPMDLFLAPADVEVYSSIHAYLLAIRRAHLRLSKLFLLSALRRDQPSSKALVSSNHKEAFESLANRRRTANQRAKTMRPVWAQVGSAAFFLAELGEYFQGEVVKGSWSTFQSWLLLNPVSDVRSADASLISSTSSGRRSYQSRPMSSGSSQGASPLSPRDPETLTKAHRRYLASLEKGLLLDDFNFTALLRRFLTSIDHLVALTQRLHYIQQTLDLETNAGVSAAARNFAAEAQGLMQDLGSSCQKVSSGAQSLIEALRAIDAARTGARSTHVKDFAKDHDEFIPWANGGVERLLLKFDSGNVEKLLLQQSGDS</sequence>
<dbReference type="Pfam" id="PF04130">
    <property type="entry name" value="GCP_C_terminal"/>
    <property type="match status" value="1"/>
</dbReference>
<dbReference type="GO" id="GO:0000922">
    <property type="term" value="C:spindle pole"/>
    <property type="evidence" value="ECO:0007669"/>
    <property type="project" value="InterPro"/>
</dbReference>
<dbReference type="GO" id="GO:0031122">
    <property type="term" value="P:cytoplasmic microtubule organization"/>
    <property type="evidence" value="ECO:0007669"/>
    <property type="project" value="TreeGrafter"/>
</dbReference>
<proteinExistence type="inferred from homology"/>
<dbReference type="GO" id="GO:0044732">
    <property type="term" value="C:mitotic spindle pole body"/>
    <property type="evidence" value="ECO:0007669"/>
    <property type="project" value="TreeGrafter"/>
</dbReference>
<evidence type="ECO:0000256" key="2">
    <source>
        <dbReference type="ARBA" id="ARBA00010337"/>
    </source>
</evidence>
<evidence type="ECO:0000259" key="9">
    <source>
        <dbReference type="Pfam" id="PF17681"/>
    </source>
</evidence>
<keyword evidence="4 6" id="KW-0493">Microtubule</keyword>
<gene>
    <name evidence="10" type="ORF">JMJ35_005563</name>
</gene>
<reference evidence="10" key="1">
    <citation type="submission" date="2023-03" db="EMBL/GenBank/DDBJ databases">
        <title>Complete genome of Cladonia borealis.</title>
        <authorList>
            <person name="Park H."/>
        </authorList>
    </citation>
    <scope>NUCLEOTIDE SEQUENCE</scope>
    <source>
        <strain evidence="10">ANT050790</strain>
    </source>
</reference>
<evidence type="ECO:0000313" key="11">
    <source>
        <dbReference type="Proteomes" id="UP001166286"/>
    </source>
</evidence>
<dbReference type="GO" id="GO:0051011">
    <property type="term" value="F:microtubule minus-end binding"/>
    <property type="evidence" value="ECO:0007669"/>
    <property type="project" value="TreeGrafter"/>
</dbReference>
<evidence type="ECO:0000256" key="6">
    <source>
        <dbReference type="RuleBase" id="RU363050"/>
    </source>
</evidence>
<dbReference type="PANTHER" id="PTHR19302:SF27">
    <property type="entry name" value="GAMMA-TUBULIN COMPLEX COMPONENT 4"/>
    <property type="match status" value="1"/>
</dbReference>
<name>A0AA39R291_9LECA</name>
<protein>
    <recommendedName>
        <fullName evidence="6">Spindle pole body component</fullName>
    </recommendedName>
</protein>
<evidence type="ECO:0000259" key="8">
    <source>
        <dbReference type="Pfam" id="PF04130"/>
    </source>
</evidence>
<dbReference type="EMBL" id="JAFEKC020000011">
    <property type="protein sequence ID" value="KAK0512435.1"/>
    <property type="molecule type" value="Genomic_DNA"/>
</dbReference>